<feature type="domain" description="AAA+ ATPase" evidence="6">
    <location>
        <begin position="332"/>
        <end position="473"/>
    </location>
</feature>
<evidence type="ECO:0000256" key="3">
    <source>
        <dbReference type="ARBA" id="ARBA00022490"/>
    </source>
</evidence>
<dbReference type="SMART" id="SM00382">
    <property type="entry name" value="AAA"/>
    <property type="match status" value="1"/>
</dbReference>
<comment type="similarity">
    <text evidence="2">Belongs to the CbxX/CfxQ family.</text>
</comment>
<dbReference type="InterPro" id="IPR003959">
    <property type="entry name" value="ATPase_AAA_core"/>
</dbReference>
<proteinExistence type="inferred from homology"/>
<dbReference type="InterPro" id="IPR003593">
    <property type="entry name" value="AAA+_ATPase"/>
</dbReference>
<keyword evidence="3" id="KW-0963">Cytoplasm</keyword>
<evidence type="ECO:0000313" key="8">
    <source>
        <dbReference type="Proteomes" id="UP001651690"/>
    </source>
</evidence>
<evidence type="ECO:0000259" key="6">
    <source>
        <dbReference type="SMART" id="SM00382"/>
    </source>
</evidence>
<sequence>MSTRSTEALRAGIKALSSNPRRAGEVLRMATDDDPAMADAWLGRLAAGEDTPTVRAALAKAAPRLGHDLRGLGYEPRQLGVGFDVGYVRWEIHDALTARLAYAAALLAERDYDRASTELDDLDATSVLVRFTRAQLMGDTERWPDVLTAVAGCQGWPGQPYLVRAASLLEGKAAARLGLFDRAAAAAERAAEASITDDDAIVRDALFLRALVHRAQGDPEAARQLLTDVAGRWPRFGDASAALADPTYGLHVVDHTTIDSRTDRWNPATQTTPQQRAAAEQADNARQRMADGEATLAAMVGLDGVKKQIASLKASTITRVLRQRKGMPAASASRHMLMVGPPGVGKTESSRAIAQIFCGLGILPRPDVLETKKTNLAGQYVGEVEVKTREFLESAIGATVFFDEFGDLIHGGYAHGDPIGQAIIGELVPWMENNREDAILIAAGYPKACEKVLGVNAGLRGRFSTIITFDSYTPDTLIRITEVIIARGGDTVEPGALEAVFTAPFTRFYNEHHLTDDGDVVRTIDTLNNGRFARNIVEKAQAVRDERIIGDFGLHDIDLSDVAAGAEVPDDAISLLTKEDLAEGLHEALPPGLRG</sequence>
<dbReference type="Pfam" id="PF00004">
    <property type="entry name" value="AAA"/>
    <property type="match status" value="1"/>
</dbReference>
<keyword evidence="5" id="KW-0067">ATP-binding</keyword>
<dbReference type="PRINTS" id="PR00819">
    <property type="entry name" value="CBXCFQXSUPER"/>
</dbReference>
<evidence type="ECO:0000256" key="2">
    <source>
        <dbReference type="ARBA" id="ARBA00010378"/>
    </source>
</evidence>
<dbReference type="Proteomes" id="UP001651690">
    <property type="component" value="Unassembled WGS sequence"/>
</dbReference>
<comment type="caution">
    <text evidence="7">The sequence shown here is derived from an EMBL/GenBank/DDBJ whole genome shotgun (WGS) entry which is preliminary data.</text>
</comment>
<evidence type="ECO:0000256" key="1">
    <source>
        <dbReference type="ARBA" id="ARBA00004496"/>
    </source>
</evidence>
<keyword evidence="8" id="KW-1185">Reference proteome</keyword>
<evidence type="ECO:0000313" key="7">
    <source>
        <dbReference type="EMBL" id="MCP9276918.1"/>
    </source>
</evidence>
<dbReference type="InterPro" id="IPR049078">
    <property type="entry name" value="T7SS_EccA1-like_N"/>
</dbReference>
<dbReference type="Gene3D" id="1.25.40.10">
    <property type="entry name" value="Tetratricopeptide repeat domain"/>
    <property type="match status" value="1"/>
</dbReference>
<gene>
    <name evidence="7" type="primary">eccA</name>
    <name evidence="7" type="ORF">NM203_32540</name>
</gene>
<dbReference type="InterPro" id="IPR027417">
    <property type="entry name" value="P-loop_NTPase"/>
</dbReference>
<dbReference type="InterPro" id="IPR000641">
    <property type="entry name" value="CbxX/CfxQ"/>
</dbReference>
<dbReference type="PANTHER" id="PTHR43392:SF2">
    <property type="entry name" value="AAA-TYPE ATPASE FAMILY PROTEIN _ ANKYRIN REPEAT FAMILY PROTEIN"/>
    <property type="match status" value="1"/>
</dbReference>
<dbReference type="InterPro" id="IPR050773">
    <property type="entry name" value="CbxX/CfxQ_RuBisCO_ESX"/>
</dbReference>
<dbReference type="EMBL" id="JANDBD010000022">
    <property type="protein sequence ID" value="MCP9276918.1"/>
    <property type="molecule type" value="Genomic_DNA"/>
</dbReference>
<dbReference type="InterPro" id="IPR023835">
    <property type="entry name" value="T7SS_EccA"/>
</dbReference>
<organism evidence="7 8">
    <name type="scientific">Mycolicibacterium arenosum</name>
    <dbReference type="NCBI Taxonomy" id="2952157"/>
    <lineage>
        <taxon>Bacteria</taxon>
        <taxon>Bacillati</taxon>
        <taxon>Actinomycetota</taxon>
        <taxon>Actinomycetes</taxon>
        <taxon>Mycobacteriales</taxon>
        <taxon>Mycobacteriaceae</taxon>
        <taxon>Mycolicibacterium</taxon>
    </lineage>
</organism>
<dbReference type="InterPro" id="IPR011990">
    <property type="entry name" value="TPR-like_helical_dom_sf"/>
</dbReference>
<reference evidence="7 8" key="1">
    <citation type="submission" date="2022-06" db="EMBL/GenBank/DDBJ databases">
        <title>Mycolicibacterium sp. CAU 1645 isolated from seawater.</title>
        <authorList>
            <person name="Kim W."/>
        </authorList>
    </citation>
    <scope>NUCLEOTIDE SEQUENCE [LARGE SCALE GENOMIC DNA]</scope>
    <source>
        <strain evidence="7 8">CAU 1645</strain>
    </source>
</reference>
<comment type="subcellular location">
    <subcellularLocation>
        <location evidence="1">Cytoplasm</location>
    </subcellularLocation>
</comment>
<evidence type="ECO:0000256" key="4">
    <source>
        <dbReference type="ARBA" id="ARBA00022741"/>
    </source>
</evidence>
<accession>A0ABT1MCM1</accession>
<name>A0ABT1MCM1_9MYCO</name>
<dbReference type="PANTHER" id="PTHR43392">
    <property type="entry name" value="AAA-TYPE ATPASE FAMILY PROTEIN / ANKYRIN REPEAT FAMILY PROTEIN"/>
    <property type="match status" value="1"/>
</dbReference>
<dbReference type="SUPFAM" id="SSF52540">
    <property type="entry name" value="P-loop containing nucleoside triphosphate hydrolases"/>
    <property type="match status" value="1"/>
</dbReference>
<dbReference type="Pfam" id="PF21545">
    <property type="entry name" value="T7SS_EccA1_N"/>
    <property type="match status" value="1"/>
</dbReference>
<evidence type="ECO:0000256" key="5">
    <source>
        <dbReference type="ARBA" id="ARBA00022840"/>
    </source>
</evidence>
<dbReference type="Gene3D" id="3.40.50.300">
    <property type="entry name" value="P-loop containing nucleotide triphosphate hydrolases"/>
    <property type="match status" value="1"/>
</dbReference>
<dbReference type="NCBIfam" id="TIGR03922">
    <property type="entry name" value="T7SS_EccA"/>
    <property type="match status" value="1"/>
</dbReference>
<protein>
    <submittedName>
        <fullName evidence="7">Type VII secretion AAA-ATPase EccA</fullName>
    </submittedName>
</protein>
<dbReference type="Gene3D" id="1.10.8.60">
    <property type="match status" value="1"/>
</dbReference>
<dbReference type="CDD" id="cd00009">
    <property type="entry name" value="AAA"/>
    <property type="match status" value="1"/>
</dbReference>
<keyword evidence="4" id="KW-0547">Nucleotide-binding</keyword>
<dbReference type="RefSeq" id="WP_255065209.1">
    <property type="nucleotide sequence ID" value="NZ_JANDBD010000022.1"/>
</dbReference>